<feature type="region of interest" description="Disordered" evidence="8">
    <location>
        <begin position="428"/>
        <end position="459"/>
    </location>
</feature>
<evidence type="ECO:0000256" key="6">
    <source>
        <dbReference type="ARBA" id="ARBA00022927"/>
    </source>
</evidence>
<evidence type="ECO:0000259" key="9">
    <source>
        <dbReference type="Pfam" id="PF25574"/>
    </source>
</evidence>
<dbReference type="Pfam" id="PF13513">
    <property type="entry name" value="HEAT_EZ"/>
    <property type="match status" value="1"/>
</dbReference>
<reference evidence="11 12" key="1">
    <citation type="journal article" date="2023" name="Proc. Natl. Acad. Sci. U.S.A.">
        <title>A global phylogenomic analysis of the shiitake genus Lentinula.</title>
        <authorList>
            <person name="Sierra-Patev S."/>
            <person name="Min B."/>
            <person name="Naranjo-Ortiz M."/>
            <person name="Looney B."/>
            <person name="Konkel Z."/>
            <person name="Slot J.C."/>
            <person name="Sakamoto Y."/>
            <person name="Steenwyk J.L."/>
            <person name="Rokas A."/>
            <person name="Carro J."/>
            <person name="Camarero S."/>
            <person name="Ferreira P."/>
            <person name="Molpeceres G."/>
            <person name="Ruiz-Duenas F.J."/>
            <person name="Serrano A."/>
            <person name="Henrissat B."/>
            <person name="Drula E."/>
            <person name="Hughes K.W."/>
            <person name="Mata J.L."/>
            <person name="Ishikawa N.K."/>
            <person name="Vargas-Isla R."/>
            <person name="Ushijima S."/>
            <person name="Smith C.A."/>
            <person name="Donoghue J."/>
            <person name="Ahrendt S."/>
            <person name="Andreopoulos W."/>
            <person name="He G."/>
            <person name="LaButti K."/>
            <person name="Lipzen A."/>
            <person name="Ng V."/>
            <person name="Riley R."/>
            <person name="Sandor L."/>
            <person name="Barry K."/>
            <person name="Martinez A.T."/>
            <person name="Xiao Y."/>
            <person name="Gibbons J.G."/>
            <person name="Terashima K."/>
            <person name="Grigoriev I.V."/>
            <person name="Hibbett D."/>
        </authorList>
    </citation>
    <scope>NUCLEOTIDE SEQUENCE [LARGE SCALE GENOMIC DNA]</scope>
    <source>
        <strain evidence="11 12">TFB7810</strain>
    </source>
</reference>
<dbReference type="Pfam" id="PF18808">
    <property type="entry name" value="Importin_rep_4"/>
    <property type="match status" value="1"/>
</dbReference>
<keyword evidence="5" id="KW-0677">Repeat</keyword>
<evidence type="ECO:0000313" key="12">
    <source>
        <dbReference type="Proteomes" id="UP001142393"/>
    </source>
</evidence>
<dbReference type="InterPro" id="IPR016024">
    <property type="entry name" value="ARM-type_fold"/>
</dbReference>
<feature type="domain" description="Importin subunit beta-1/Transportin-1-like TPR repeats" evidence="9">
    <location>
        <begin position="603"/>
        <end position="758"/>
    </location>
</feature>
<keyword evidence="6" id="KW-0653">Protein transport</keyword>
<accession>A0A9W8TZU0</accession>
<dbReference type="InterPro" id="IPR041389">
    <property type="entry name" value="Importin_rep_6"/>
</dbReference>
<feature type="domain" description="IPO4/5-like TPR repeats" evidence="10">
    <location>
        <begin position="137"/>
        <end position="315"/>
    </location>
</feature>
<evidence type="ECO:0000259" key="10">
    <source>
        <dbReference type="Pfam" id="PF25780"/>
    </source>
</evidence>
<keyword evidence="7" id="KW-0539">Nucleus</keyword>
<dbReference type="Pfam" id="PF25780">
    <property type="entry name" value="TPR_IPO5"/>
    <property type="match status" value="1"/>
</dbReference>
<dbReference type="EMBL" id="JANVFU010000003">
    <property type="protein sequence ID" value="KAJ3747159.1"/>
    <property type="molecule type" value="Genomic_DNA"/>
</dbReference>
<feature type="compositionally biased region" description="Polar residues" evidence="8">
    <location>
        <begin position="441"/>
        <end position="454"/>
    </location>
</feature>
<dbReference type="SUPFAM" id="SSF48371">
    <property type="entry name" value="ARM repeat"/>
    <property type="match status" value="1"/>
</dbReference>
<keyword evidence="4" id="KW-0963">Cytoplasm</keyword>
<dbReference type="GO" id="GO:0005737">
    <property type="term" value="C:cytoplasm"/>
    <property type="evidence" value="ECO:0007669"/>
    <property type="project" value="UniProtKB-SubCell"/>
</dbReference>
<evidence type="ECO:0000256" key="8">
    <source>
        <dbReference type="SAM" id="MobiDB-lite"/>
    </source>
</evidence>
<dbReference type="Pfam" id="PF18829">
    <property type="entry name" value="Importin_rep_6"/>
    <property type="match status" value="1"/>
</dbReference>
<evidence type="ECO:0000256" key="3">
    <source>
        <dbReference type="ARBA" id="ARBA00022448"/>
    </source>
</evidence>
<proteinExistence type="predicted"/>
<dbReference type="InterPro" id="IPR011989">
    <property type="entry name" value="ARM-like"/>
</dbReference>
<organism evidence="11 12">
    <name type="scientific">Lentinula detonsa</name>
    <dbReference type="NCBI Taxonomy" id="2804962"/>
    <lineage>
        <taxon>Eukaryota</taxon>
        <taxon>Fungi</taxon>
        <taxon>Dikarya</taxon>
        <taxon>Basidiomycota</taxon>
        <taxon>Agaricomycotina</taxon>
        <taxon>Agaricomycetes</taxon>
        <taxon>Agaricomycetidae</taxon>
        <taxon>Agaricales</taxon>
        <taxon>Marasmiineae</taxon>
        <taxon>Omphalotaceae</taxon>
        <taxon>Lentinula</taxon>
    </lineage>
</organism>
<dbReference type="InterPro" id="IPR041653">
    <property type="entry name" value="Importin_rep_4"/>
</dbReference>
<dbReference type="Pfam" id="PF25574">
    <property type="entry name" value="TPR_IMB1"/>
    <property type="match status" value="1"/>
</dbReference>
<dbReference type="Proteomes" id="UP001142393">
    <property type="component" value="Unassembled WGS sequence"/>
</dbReference>
<evidence type="ECO:0000256" key="5">
    <source>
        <dbReference type="ARBA" id="ARBA00022737"/>
    </source>
</evidence>
<dbReference type="AlphaFoldDB" id="A0A9W8TZU0"/>
<evidence type="ECO:0000256" key="1">
    <source>
        <dbReference type="ARBA" id="ARBA00004123"/>
    </source>
</evidence>
<feature type="compositionally biased region" description="Low complexity" evidence="8">
    <location>
        <begin position="348"/>
        <end position="364"/>
    </location>
</feature>
<dbReference type="InterPro" id="IPR058584">
    <property type="entry name" value="IMB1_TNPO1-like_TPR"/>
</dbReference>
<comment type="subcellular location">
    <subcellularLocation>
        <location evidence="2">Cytoplasm</location>
    </subcellularLocation>
    <subcellularLocation>
        <location evidence="1">Nucleus</location>
    </subcellularLocation>
</comment>
<evidence type="ECO:0000256" key="4">
    <source>
        <dbReference type="ARBA" id="ARBA00022490"/>
    </source>
</evidence>
<dbReference type="Gene3D" id="1.25.10.10">
    <property type="entry name" value="Leucine-rich Repeat Variant"/>
    <property type="match status" value="1"/>
</dbReference>
<sequence length="992" mass="108717">MEPVVPPEITAELTQILSNLVLGDNEIRSNAEKAVNERLAHAPDLYLLALAQFAIVADTEVMRSFSLVLLRRLLFRPVPTPNTLSSTDSASSSTSQPVPSFHSLTAPRLSLFDHLSTSALTNLERLLLHSLSHEPAASVRRKTVDTISDVANQGMLRGRPWHALQAQVFSMTQATDVTNGVTGEGLRESAYRVFAGCPNLVMDLQTDAVLGVLGKGLRDEQSIDVRYAALLASVAYLSHADAHQLAQSLSLMYPILDTLPPLAHSINQPATATSPTSIEDKTPTAHLQSFLVALTPLCSAHPNLFNPHLSALLTFLPPLLFANTDPGPTPTVRAPYPTGLGGGDDRSGSFSTPTGSPSRESPTAETEDEEEGQSLRLSALEFMLSLCEARPSMFRKNSSQTSMTGVNVGEGWIAVLVRACMEGMAELDEENPYGTPGGLSQWLTDDPTTSSAAENDSPPALYEQSLDRLACAMGGKAILPPSFQYIPSMMANYDWRSRHAGLMAIAAIAEGTGKVMAHELGRVVELVVPMFKDSHPRVRYAACQCVGQLCTDIEEVIEQYHEQLFAVLIPALEDPEPRVHSHAAAALINFCEGVERDTLLPYLDHIVQRLLKLLNPDADPTQVRSYVQEQVITTLAMVADASEATFAQYYHSIMPLLINVLRNANGAEYRKMRLKAMECAGLIAIAVGREIFRPDSNVLVELLIRIQKSPFDPQDTQLSHYLMGTWAKICQAMGPEFEPYLPAVMPDLLATASMKADVSVYDEEEEKAEDREGWETVNMDGQTFGIRTAAIEEKCQAFETMVIYASTLNARYAPYLAQSLEITLPALRFYFHDGVREACALLLPMLLHCGQQSGTLTDQMIAATLQQLITVISDEQDSTFLASLYKALDDCVKLLGGRSVLNADYVNAIIQATKRQLHTLAQKRRSRAARPSSFLDDDREDLALLEEMEDFALEEMAKVLSMLNSNHELLVAISSVKELGTNQYQTEIEEDG</sequence>
<dbReference type="GO" id="GO:0005634">
    <property type="term" value="C:nucleus"/>
    <property type="evidence" value="ECO:0007669"/>
    <property type="project" value="UniProtKB-SubCell"/>
</dbReference>
<evidence type="ECO:0000256" key="2">
    <source>
        <dbReference type="ARBA" id="ARBA00004496"/>
    </source>
</evidence>
<keyword evidence="3" id="KW-0813">Transport</keyword>
<dbReference type="InterPro" id="IPR057672">
    <property type="entry name" value="TPR_IPO4/5"/>
</dbReference>
<feature type="region of interest" description="Disordered" evidence="8">
    <location>
        <begin position="326"/>
        <end position="374"/>
    </location>
</feature>
<comment type="caution">
    <text evidence="11">The sequence shown here is derived from an EMBL/GenBank/DDBJ whole genome shotgun (WGS) entry which is preliminary data.</text>
</comment>
<evidence type="ECO:0000313" key="11">
    <source>
        <dbReference type="EMBL" id="KAJ3747159.1"/>
    </source>
</evidence>
<dbReference type="PANTHER" id="PTHR10527">
    <property type="entry name" value="IMPORTIN BETA"/>
    <property type="match status" value="1"/>
</dbReference>
<evidence type="ECO:0000256" key="7">
    <source>
        <dbReference type="ARBA" id="ARBA00023242"/>
    </source>
</evidence>
<protein>
    <submittedName>
        <fullName evidence="11">Armadillo-type protein</fullName>
    </submittedName>
</protein>
<dbReference type="InterPro" id="IPR040122">
    <property type="entry name" value="Importin_beta"/>
</dbReference>
<keyword evidence="12" id="KW-1185">Reference proteome</keyword>
<dbReference type="GO" id="GO:0006606">
    <property type="term" value="P:protein import into nucleus"/>
    <property type="evidence" value="ECO:0007669"/>
    <property type="project" value="InterPro"/>
</dbReference>
<name>A0A9W8TZU0_9AGAR</name>
<gene>
    <name evidence="11" type="ORF">DFH05DRAFT_1478751</name>
</gene>